<evidence type="ECO:0000259" key="3">
    <source>
        <dbReference type="PROSITE" id="PS51173"/>
    </source>
</evidence>
<evidence type="ECO:0000259" key="4">
    <source>
        <dbReference type="PROSITE" id="PS52006"/>
    </source>
</evidence>
<dbReference type="EMBL" id="BOOY01000033">
    <property type="protein sequence ID" value="GIJ05402.1"/>
    <property type="molecule type" value="Genomic_DNA"/>
</dbReference>
<dbReference type="AlphaFoldDB" id="A0A8J3YCT4"/>
<dbReference type="PANTHER" id="PTHR38165:SF1">
    <property type="entry name" value="GLUCANASE B"/>
    <property type="match status" value="1"/>
</dbReference>
<dbReference type="SUPFAM" id="SSF49384">
    <property type="entry name" value="Carbohydrate-binding domain"/>
    <property type="match status" value="1"/>
</dbReference>
<dbReference type="PROSITE" id="PS52006">
    <property type="entry name" value="GH64"/>
    <property type="match status" value="1"/>
</dbReference>
<dbReference type="Proteomes" id="UP000652013">
    <property type="component" value="Unassembled WGS sequence"/>
</dbReference>
<organism evidence="5 6">
    <name type="scientific">Spirilliplanes yamanashiensis</name>
    <dbReference type="NCBI Taxonomy" id="42233"/>
    <lineage>
        <taxon>Bacteria</taxon>
        <taxon>Bacillati</taxon>
        <taxon>Actinomycetota</taxon>
        <taxon>Actinomycetes</taxon>
        <taxon>Micromonosporales</taxon>
        <taxon>Micromonosporaceae</taxon>
        <taxon>Spirilliplanes</taxon>
    </lineage>
</organism>
<dbReference type="Gene3D" id="3.30.920.50">
    <property type="entry name" value="Beta-1,3-glucanase, C-terminal domain"/>
    <property type="match status" value="1"/>
</dbReference>
<dbReference type="InterPro" id="IPR042517">
    <property type="entry name" value="Glyco_hydro_64_N_2"/>
</dbReference>
<evidence type="ECO:0000313" key="5">
    <source>
        <dbReference type="EMBL" id="GIJ05402.1"/>
    </source>
</evidence>
<dbReference type="GO" id="GO:0030247">
    <property type="term" value="F:polysaccharide binding"/>
    <property type="evidence" value="ECO:0007669"/>
    <property type="project" value="UniProtKB-UniRule"/>
</dbReference>
<feature type="chain" id="PRO_5035258059" evidence="2">
    <location>
        <begin position="31"/>
        <end position="547"/>
    </location>
</feature>
<keyword evidence="6" id="KW-1185">Reference proteome</keyword>
<protein>
    <submittedName>
        <fullName evidence="5">Uncharacterized protein</fullName>
    </submittedName>
</protein>
<dbReference type="PANTHER" id="PTHR38165">
    <property type="match status" value="1"/>
</dbReference>
<feature type="domain" description="CBM2" evidence="3">
    <location>
        <begin position="26"/>
        <end position="133"/>
    </location>
</feature>
<gene>
    <name evidence="5" type="ORF">Sya03_47540</name>
</gene>
<dbReference type="InterPro" id="IPR012291">
    <property type="entry name" value="CBM2_carb-bd_dom_sf"/>
</dbReference>
<keyword evidence="2" id="KW-0732">Signal</keyword>
<feature type="compositionally biased region" description="Low complexity" evidence="1">
    <location>
        <begin position="138"/>
        <end position="149"/>
    </location>
</feature>
<dbReference type="GO" id="GO:0005975">
    <property type="term" value="P:carbohydrate metabolic process"/>
    <property type="evidence" value="ECO:0007669"/>
    <property type="project" value="InterPro"/>
</dbReference>
<evidence type="ECO:0000256" key="1">
    <source>
        <dbReference type="SAM" id="MobiDB-lite"/>
    </source>
</evidence>
<comment type="caution">
    <text evidence="5">The sequence shown here is derived from an EMBL/GenBank/DDBJ whole genome shotgun (WGS) entry which is preliminary data.</text>
</comment>
<dbReference type="InterPro" id="IPR032477">
    <property type="entry name" value="Glyco_hydro_64"/>
</dbReference>
<feature type="region of interest" description="Disordered" evidence="1">
    <location>
        <begin position="132"/>
        <end position="189"/>
    </location>
</feature>
<dbReference type="InterPro" id="IPR008965">
    <property type="entry name" value="CBM2/CBM3_carb-bd_dom_sf"/>
</dbReference>
<name>A0A8J3YCT4_9ACTN</name>
<proteinExistence type="predicted"/>
<dbReference type="Pfam" id="PF00553">
    <property type="entry name" value="CBM_2"/>
    <property type="match status" value="1"/>
</dbReference>
<dbReference type="Gene3D" id="2.60.40.290">
    <property type="match status" value="1"/>
</dbReference>
<dbReference type="Pfam" id="PF16483">
    <property type="entry name" value="Glyco_hydro_64"/>
    <property type="match status" value="1"/>
</dbReference>
<dbReference type="InterPro" id="IPR037176">
    <property type="entry name" value="Osmotin/thaumatin-like_sf"/>
</dbReference>
<dbReference type="InterPro" id="IPR006311">
    <property type="entry name" value="TAT_signal"/>
</dbReference>
<dbReference type="GO" id="GO:0004553">
    <property type="term" value="F:hydrolase activity, hydrolyzing O-glycosyl compounds"/>
    <property type="evidence" value="ECO:0007669"/>
    <property type="project" value="InterPro"/>
</dbReference>
<sequence>MRRSRALILTAAAVAATGTAAVVVALPASAAAPTATFAKTSDWGAGWQGQYTIRNEGTTPLTSWKVEFDLPAGTTVGSFWDGLGTSAGQHHAFTNREWNGAVAPGASVTFGLIGVGPGSPLNCKLNGASCTGGGSGNPTTAPPASGKPSTAPPAAPTTAPVTAPPATTAPPAGDTPANPTTGPGSNLLPLRVTNKSGRGEAVHLYMLGELNGKLGYVDRAGAFTPWSGGANPPVPAPDVSVDGPRDGDGVTVQVPRGLSGRLYFSFGDKLTFKLTPDGLVQPAVQNPADDNADVLFDWTEFTFNSSGLWINSSQVDHFAIPHAVSVTTAAGKTRVTGAIKPGGREKVFAALSADPDWKGTVVTRDDGVKLRALAPGKAADAGTFSRTYLDGYISSVWNTYKSQTLTVVPFQLEPGKKFFGRTDASGQTMNFTDGAGKQVYSIRKPATADVWGCDGALVAPNDAVGGPIARSLCASFNRSTLGKIHTAPTYEPAQFYQGDVTNFYSKVVHEAHADGKAYGFAFDDVAAQESLVHDGDPRGAGVVLEKF</sequence>
<feature type="domain" description="GH64" evidence="4">
    <location>
        <begin position="185"/>
        <end position="546"/>
    </location>
</feature>
<dbReference type="SMART" id="SM00637">
    <property type="entry name" value="CBD_II"/>
    <property type="match status" value="1"/>
</dbReference>
<dbReference type="Gene3D" id="2.60.110.10">
    <property type="entry name" value="Thaumatin"/>
    <property type="match status" value="1"/>
</dbReference>
<dbReference type="InterPro" id="IPR001919">
    <property type="entry name" value="CBD2"/>
</dbReference>
<evidence type="ECO:0000256" key="2">
    <source>
        <dbReference type="SAM" id="SignalP"/>
    </source>
</evidence>
<dbReference type="PROSITE" id="PS51173">
    <property type="entry name" value="CBM2"/>
    <property type="match status" value="1"/>
</dbReference>
<dbReference type="PROSITE" id="PS51318">
    <property type="entry name" value="TAT"/>
    <property type="match status" value="1"/>
</dbReference>
<accession>A0A8J3YCT4</accession>
<reference evidence="5" key="1">
    <citation type="submission" date="2021-01" db="EMBL/GenBank/DDBJ databases">
        <title>Whole genome shotgun sequence of Spirilliplanes yamanashiensis NBRC 15828.</title>
        <authorList>
            <person name="Komaki H."/>
            <person name="Tamura T."/>
        </authorList>
    </citation>
    <scope>NUCLEOTIDE SEQUENCE</scope>
    <source>
        <strain evidence="5">NBRC 15828</strain>
    </source>
</reference>
<dbReference type="RefSeq" id="WP_203940617.1">
    <property type="nucleotide sequence ID" value="NZ_BAAAGJ010000005.1"/>
</dbReference>
<dbReference type="InterPro" id="IPR037398">
    <property type="entry name" value="Glyco_hydro_64_fam"/>
</dbReference>
<feature type="signal peptide" evidence="2">
    <location>
        <begin position="1"/>
        <end position="30"/>
    </location>
</feature>
<evidence type="ECO:0000313" key="6">
    <source>
        <dbReference type="Proteomes" id="UP000652013"/>
    </source>
</evidence>
<feature type="compositionally biased region" description="Low complexity" evidence="1">
    <location>
        <begin position="156"/>
        <end position="184"/>
    </location>
</feature>